<accession>A0A1H7PBF1</accession>
<reference evidence="1 2" key="1">
    <citation type="submission" date="2016-10" db="EMBL/GenBank/DDBJ databases">
        <authorList>
            <person name="de Groot N.N."/>
        </authorList>
    </citation>
    <scope>NUCLEOTIDE SEQUENCE [LARGE SCALE GENOMIC DNA]</scope>
    <source>
        <strain evidence="1 2">DSM 14858</strain>
    </source>
</reference>
<evidence type="ECO:0000313" key="1">
    <source>
        <dbReference type="EMBL" id="SEL32956.1"/>
    </source>
</evidence>
<sequence>MLKHRGFPGRLTGTDFQFTIRRANPRGVTPITRRERFRDRKSVDRAADRAFLKALIDHFGDAPFERGNLDAGRLSWLFGREVLAAEDPFDPADYDALLRVDLARAEAAFPDIFTTEAPIDWDAEDEDWPEDHG</sequence>
<dbReference type="Proteomes" id="UP000199283">
    <property type="component" value="Unassembled WGS sequence"/>
</dbReference>
<keyword evidence="2" id="KW-1185">Reference proteome</keyword>
<protein>
    <submittedName>
        <fullName evidence="1">Uncharacterized protein</fullName>
    </submittedName>
</protein>
<name>A0A1H7PBF1_9RHOB</name>
<dbReference type="AlphaFoldDB" id="A0A1H7PBF1"/>
<proteinExistence type="predicted"/>
<dbReference type="OrthoDB" id="7857449at2"/>
<organism evidence="1 2">
    <name type="scientific">Jannaschia helgolandensis</name>
    <dbReference type="NCBI Taxonomy" id="188906"/>
    <lineage>
        <taxon>Bacteria</taxon>
        <taxon>Pseudomonadati</taxon>
        <taxon>Pseudomonadota</taxon>
        <taxon>Alphaproteobacteria</taxon>
        <taxon>Rhodobacterales</taxon>
        <taxon>Roseobacteraceae</taxon>
        <taxon>Jannaschia</taxon>
    </lineage>
</organism>
<dbReference type="STRING" id="188906.SAMN04488526_2479"/>
<evidence type="ECO:0000313" key="2">
    <source>
        <dbReference type="Proteomes" id="UP000199283"/>
    </source>
</evidence>
<dbReference type="RefSeq" id="WP_092763153.1">
    <property type="nucleotide sequence ID" value="NZ_FNZQ01000004.1"/>
</dbReference>
<gene>
    <name evidence="1" type="ORF">SAMN04488526_2479</name>
</gene>
<dbReference type="EMBL" id="FNZQ01000004">
    <property type="protein sequence ID" value="SEL32956.1"/>
    <property type="molecule type" value="Genomic_DNA"/>
</dbReference>